<dbReference type="Gene3D" id="3.40.50.1820">
    <property type="entry name" value="alpha/beta hydrolase"/>
    <property type="match status" value="1"/>
</dbReference>
<dbReference type="PROSITE" id="PS00122">
    <property type="entry name" value="CARBOXYLESTERASE_B_1"/>
    <property type="match status" value="1"/>
</dbReference>
<dbReference type="EMBL" id="JAIZAY010000021">
    <property type="protein sequence ID" value="KAJ8021790.1"/>
    <property type="molecule type" value="Genomic_DNA"/>
</dbReference>
<keyword evidence="3 4" id="KW-0378">Hydrolase</keyword>
<comment type="similarity">
    <text evidence="1 4">Belongs to the type-B carboxylesterase/lipase family.</text>
</comment>
<evidence type="ECO:0000256" key="2">
    <source>
        <dbReference type="ARBA" id="ARBA00022487"/>
    </source>
</evidence>
<dbReference type="Proteomes" id="UP001152320">
    <property type="component" value="Chromosome 21"/>
</dbReference>
<name>A0A9Q0YG34_HOLLE</name>
<gene>
    <name evidence="6" type="ORF">HOLleu_39087</name>
</gene>
<sequence>MRTSCHLRPRGVVSIKIVFFSFFGISVQGSGYPVFIDIHGGGFVGGSGNDASHDGRAIVSLSDVVYVAINYRLGAFGFLATGDPEMPGNYGLWDQNLALKWINENIAYFGGDPNNITIMGYSAGGASVGFHLIAKQSWNFFHRGIMSSGNMMSPFGLELDTQKARDDAFLVGRLAGCGDATNSQQLRACLRQVDEEKLILAANAKALLTTTNVIPLVPVIDGEFITDNPRYLLQQKQFKMCDIMVGNTKDDGSLVAMRAYIGQIPRIKPYSDYETFLDRVRRFTYTYTNDIIVNSIAQQYVDWKDFDDPTTNYFYKYIELITDETFHCPSEHVARAYAMSGLSVYRYYYTWLKPGTVSIPTWYGVGHGTDVQYITNYDVNPSINTNFTEEEMEFSVQMMKYYTNFAKTGNANIGSDPAPTFTWEPFTVPGLNILDQTPNFRAIPGARAEFNAFWNDYLLQLVTFSAEMSEVEHQWREEFNRWKNDDLPAWRQDFQEYQDSGDCTI</sequence>
<dbReference type="InterPro" id="IPR002018">
    <property type="entry name" value="CarbesteraseB"/>
</dbReference>
<proteinExistence type="inferred from homology"/>
<dbReference type="GO" id="GO:0005886">
    <property type="term" value="C:plasma membrane"/>
    <property type="evidence" value="ECO:0007669"/>
    <property type="project" value="TreeGrafter"/>
</dbReference>
<dbReference type="EC" id="3.1.1.-" evidence="4"/>
<dbReference type="Pfam" id="PF00135">
    <property type="entry name" value="COesterase"/>
    <property type="match status" value="1"/>
</dbReference>
<dbReference type="GO" id="GO:0005615">
    <property type="term" value="C:extracellular space"/>
    <property type="evidence" value="ECO:0007669"/>
    <property type="project" value="TreeGrafter"/>
</dbReference>
<evidence type="ECO:0000313" key="7">
    <source>
        <dbReference type="Proteomes" id="UP001152320"/>
    </source>
</evidence>
<organism evidence="6 7">
    <name type="scientific">Holothuria leucospilota</name>
    <name type="common">Black long sea cucumber</name>
    <name type="synonym">Mertensiothuria leucospilota</name>
    <dbReference type="NCBI Taxonomy" id="206669"/>
    <lineage>
        <taxon>Eukaryota</taxon>
        <taxon>Metazoa</taxon>
        <taxon>Echinodermata</taxon>
        <taxon>Eleutherozoa</taxon>
        <taxon>Echinozoa</taxon>
        <taxon>Holothuroidea</taxon>
        <taxon>Aspidochirotacea</taxon>
        <taxon>Aspidochirotida</taxon>
        <taxon>Holothuriidae</taxon>
        <taxon>Holothuria</taxon>
    </lineage>
</organism>
<dbReference type="InterPro" id="IPR029058">
    <property type="entry name" value="AB_hydrolase_fold"/>
</dbReference>
<dbReference type="PANTHER" id="PTHR43918">
    <property type="entry name" value="ACETYLCHOLINESTERASE"/>
    <property type="match status" value="1"/>
</dbReference>
<comment type="caution">
    <text evidence="6">The sequence shown here is derived from an EMBL/GenBank/DDBJ whole genome shotgun (WGS) entry which is preliminary data.</text>
</comment>
<dbReference type="GO" id="GO:0019695">
    <property type="term" value="P:choline metabolic process"/>
    <property type="evidence" value="ECO:0007669"/>
    <property type="project" value="TreeGrafter"/>
</dbReference>
<dbReference type="OrthoDB" id="19653at2759"/>
<feature type="domain" description="Carboxylesterase type B" evidence="5">
    <location>
        <begin position="30"/>
        <end position="434"/>
    </location>
</feature>
<dbReference type="AlphaFoldDB" id="A0A9Q0YG34"/>
<accession>A0A9Q0YG34</accession>
<dbReference type="GO" id="GO:0006581">
    <property type="term" value="P:acetylcholine catabolic process"/>
    <property type="evidence" value="ECO:0007669"/>
    <property type="project" value="TreeGrafter"/>
</dbReference>
<evidence type="ECO:0000256" key="4">
    <source>
        <dbReference type="RuleBase" id="RU361235"/>
    </source>
</evidence>
<keyword evidence="2" id="KW-0719">Serine esterase</keyword>
<dbReference type="InterPro" id="IPR050654">
    <property type="entry name" value="AChE-related_enzymes"/>
</dbReference>
<dbReference type="PANTHER" id="PTHR43918:SF4">
    <property type="entry name" value="CARBOXYLIC ESTER HYDROLASE"/>
    <property type="match status" value="1"/>
</dbReference>
<reference evidence="6" key="1">
    <citation type="submission" date="2021-10" db="EMBL/GenBank/DDBJ databases">
        <title>Tropical sea cucumber genome reveals ecological adaptation and Cuvierian tubules defense mechanism.</title>
        <authorList>
            <person name="Chen T."/>
        </authorList>
    </citation>
    <scope>NUCLEOTIDE SEQUENCE</scope>
    <source>
        <strain evidence="6">Nanhai2018</strain>
        <tissue evidence="6">Muscle</tissue>
    </source>
</reference>
<dbReference type="InterPro" id="IPR019826">
    <property type="entry name" value="Carboxylesterase_B_AS"/>
</dbReference>
<dbReference type="GO" id="GO:0003990">
    <property type="term" value="F:acetylcholinesterase activity"/>
    <property type="evidence" value="ECO:0007669"/>
    <property type="project" value="TreeGrafter"/>
</dbReference>
<keyword evidence="7" id="KW-1185">Reference proteome</keyword>
<evidence type="ECO:0000259" key="5">
    <source>
        <dbReference type="Pfam" id="PF00135"/>
    </source>
</evidence>
<evidence type="ECO:0000256" key="3">
    <source>
        <dbReference type="ARBA" id="ARBA00022801"/>
    </source>
</evidence>
<evidence type="ECO:0000313" key="6">
    <source>
        <dbReference type="EMBL" id="KAJ8021790.1"/>
    </source>
</evidence>
<evidence type="ECO:0000256" key="1">
    <source>
        <dbReference type="ARBA" id="ARBA00005964"/>
    </source>
</evidence>
<protein>
    <recommendedName>
        <fullName evidence="4">Carboxylic ester hydrolase</fullName>
        <ecNumber evidence="4">3.1.1.-</ecNumber>
    </recommendedName>
</protein>
<dbReference type="SUPFAM" id="SSF53474">
    <property type="entry name" value="alpha/beta-Hydrolases"/>
    <property type="match status" value="1"/>
</dbReference>